<dbReference type="PANTHER" id="PTHR30466">
    <property type="entry name" value="FLAVIN REDUCTASE"/>
    <property type="match status" value="1"/>
</dbReference>
<dbReference type="InterPro" id="IPR012349">
    <property type="entry name" value="Split_barrel_FMN-bd"/>
</dbReference>
<evidence type="ECO:0000256" key="1">
    <source>
        <dbReference type="ARBA" id="ARBA00023002"/>
    </source>
</evidence>
<keyword evidence="1" id="KW-0560">Oxidoreductase</keyword>
<reference evidence="3 4" key="1">
    <citation type="submission" date="2020-12" db="EMBL/GenBank/DDBJ databases">
        <title>Streptomyces typhae sp. nov., a novel endophytic actinomycete isolated from the root of cattail pollen (Typha angustifolia L.).</title>
        <authorList>
            <person name="Peng C."/>
            <person name="Liu C."/>
        </authorList>
    </citation>
    <scope>NUCLEOTIDE SEQUENCE [LARGE SCALE GENOMIC DNA]</scope>
    <source>
        <strain evidence="3 4">JCM 4753</strain>
    </source>
</reference>
<name>A0ABS0XJ57_9ACTN</name>
<evidence type="ECO:0000313" key="3">
    <source>
        <dbReference type="EMBL" id="MBJ3813266.1"/>
    </source>
</evidence>
<comment type="caution">
    <text evidence="3">The sequence shown here is derived from an EMBL/GenBank/DDBJ whole genome shotgun (WGS) entry which is preliminary data.</text>
</comment>
<dbReference type="SUPFAM" id="SSF50475">
    <property type="entry name" value="FMN-binding split barrel"/>
    <property type="match status" value="1"/>
</dbReference>
<keyword evidence="4" id="KW-1185">Reference proteome</keyword>
<sequence length="177" mass="18243">MTGAAHHQSASGSVMTHALQRFAAGITVLTFDAPGGAAGVTVSTLTPVPGTCPMVSVALRRASKSLSELLTAEAFTANALAADQASLAQHFARRRRSRETSQLPPDTWAQAAGIPRLRQATSWLECRVDQTASLRDHVLVIATVTAGIPGSGPPLIGFTGALHADLSGTTTARGSHP</sequence>
<accession>A0ABS0XJ57</accession>
<protein>
    <submittedName>
        <fullName evidence="3">Flavin reductase</fullName>
    </submittedName>
</protein>
<evidence type="ECO:0000313" key="4">
    <source>
        <dbReference type="Proteomes" id="UP000634780"/>
    </source>
</evidence>
<dbReference type="Gene3D" id="2.30.110.10">
    <property type="entry name" value="Electron Transport, Fmn-binding Protein, Chain A"/>
    <property type="match status" value="1"/>
</dbReference>
<dbReference type="EMBL" id="JAEKOZ010000061">
    <property type="protein sequence ID" value="MBJ3813266.1"/>
    <property type="molecule type" value="Genomic_DNA"/>
</dbReference>
<dbReference type="PANTHER" id="PTHR30466:SF1">
    <property type="entry name" value="FMN REDUCTASE (NADH) RUTF"/>
    <property type="match status" value="1"/>
</dbReference>
<dbReference type="Proteomes" id="UP000634780">
    <property type="component" value="Unassembled WGS sequence"/>
</dbReference>
<organism evidence="3 4">
    <name type="scientific">Streptomyces flavofungini</name>
    <dbReference type="NCBI Taxonomy" id="68200"/>
    <lineage>
        <taxon>Bacteria</taxon>
        <taxon>Bacillati</taxon>
        <taxon>Actinomycetota</taxon>
        <taxon>Actinomycetes</taxon>
        <taxon>Kitasatosporales</taxon>
        <taxon>Streptomycetaceae</taxon>
        <taxon>Streptomyces</taxon>
    </lineage>
</organism>
<evidence type="ECO:0000259" key="2">
    <source>
        <dbReference type="SMART" id="SM00903"/>
    </source>
</evidence>
<dbReference type="InterPro" id="IPR050268">
    <property type="entry name" value="NADH-dep_flavin_reductase"/>
</dbReference>
<proteinExistence type="predicted"/>
<dbReference type="InterPro" id="IPR002563">
    <property type="entry name" value="Flavin_Rdtase-like_dom"/>
</dbReference>
<gene>
    <name evidence="3" type="ORF">JGB26_40510</name>
</gene>
<feature type="domain" description="Flavin reductase like" evidence="2">
    <location>
        <begin position="19"/>
        <end position="164"/>
    </location>
</feature>
<dbReference type="Pfam" id="PF01613">
    <property type="entry name" value="Flavin_Reduct"/>
    <property type="match status" value="1"/>
</dbReference>
<dbReference type="SMART" id="SM00903">
    <property type="entry name" value="Flavin_Reduct"/>
    <property type="match status" value="1"/>
</dbReference>